<name>A0AAV7EDR3_ARIFI</name>
<comment type="caution">
    <text evidence="11">The sequence shown here is derived from an EMBL/GenBank/DDBJ whole genome shotgun (WGS) entry which is preliminary data.</text>
</comment>
<feature type="chain" id="PRO_5043641874" description="Polygalacturonase" evidence="10">
    <location>
        <begin position="27"/>
        <end position="390"/>
    </location>
</feature>
<dbReference type="Proteomes" id="UP000825729">
    <property type="component" value="Unassembled WGS sequence"/>
</dbReference>
<feature type="active site" evidence="8">
    <location>
        <position position="240"/>
    </location>
</feature>
<keyword evidence="10" id="KW-0732">Signal</keyword>
<reference evidence="11 12" key="1">
    <citation type="submission" date="2021-07" db="EMBL/GenBank/DDBJ databases">
        <title>The Aristolochia fimbriata genome: insights into angiosperm evolution, floral development and chemical biosynthesis.</title>
        <authorList>
            <person name="Jiao Y."/>
        </authorList>
    </citation>
    <scope>NUCLEOTIDE SEQUENCE [LARGE SCALE GENOMIC DNA]</scope>
    <source>
        <strain evidence="11">IBCAS-2021</strain>
        <tissue evidence="11">Leaf</tissue>
    </source>
</reference>
<evidence type="ECO:0000256" key="2">
    <source>
        <dbReference type="ARBA" id="ARBA00008834"/>
    </source>
</evidence>
<dbReference type="PANTHER" id="PTHR31375">
    <property type="match status" value="1"/>
</dbReference>
<evidence type="ECO:0000256" key="4">
    <source>
        <dbReference type="ARBA" id="ARBA00022525"/>
    </source>
</evidence>
<accession>A0AAV7EDR3</accession>
<proteinExistence type="inferred from homology"/>
<evidence type="ECO:0000256" key="3">
    <source>
        <dbReference type="ARBA" id="ARBA00022512"/>
    </source>
</evidence>
<sequence length="390" mass="41343">MANYAPSPHLFLSLLLLFFFSPAAKAVYNVADYGARPGDGSDSSEAFLKAWNAACASARPASIYVPKGRYLLSQTNFEGPCKNTRIDIRIDGTLMAPQFHSLASHDRWLSFHTVKGVSIYGGILDGQGRPLWDCKHAGGSCPGGTASLTFTNAENVLISGLTSVNSELGHIALEGCRKCTVQRVQIVADGNSPNTDGIHVQESEGVSILSTGIKTGDDCISVGPGTMNLFVQDVTCGPGHGISIGSLGKDRDEEGVQNVTVRRVVFTGTENGLRIKSWGRPSNGFVRGVVFQDAIMNNVDNPIIIDQNYCPRNQGCPGQASGVKISGVTYNDIRGTSGTEVALKLECSGSNPCSGIGLENIKLTYQNRPAESSCSNVHGTTRGLVVPRCS</sequence>
<evidence type="ECO:0000256" key="10">
    <source>
        <dbReference type="SAM" id="SignalP"/>
    </source>
</evidence>
<keyword evidence="5 9" id="KW-0378">Hydrolase</keyword>
<dbReference type="InterPro" id="IPR006626">
    <property type="entry name" value="PbH1"/>
</dbReference>
<dbReference type="Pfam" id="PF00295">
    <property type="entry name" value="Glyco_hydro_28"/>
    <property type="match status" value="1"/>
</dbReference>
<dbReference type="GO" id="GO:0004650">
    <property type="term" value="F:polygalacturonase activity"/>
    <property type="evidence" value="ECO:0007669"/>
    <property type="project" value="InterPro"/>
</dbReference>
<evidence type="ECO:0000256" key="9">
    <source>
        <dbReference type="RuleBase" id="RU361169"/>
    </source>
</evidence>
<evidence type="ECO:0000256" key="8">
    <source>
        <dbReference type="PROSITE-ProRule" id="PRU10052"/>
    </source>
</evidence>
<evidence type="ECO:0000256" key="5">
    <source>
        <dbReference type="ARBA" id="ARBA00022801"/>
    </source>
</evidence>
<dbReference type="InterPro" id="IPR012334">
    <property type="entry name" value="Pectin_lyas_fold"/>
</dbReference>
<dbReference type="FunFam" id="2.160.20.10:FF:000004">
    <property type="entry name" value="Pectin lyase-like superfamily protein"/>
    <property type="match status" value="1"/>
</dbReference>
<keyword evidence="7" id="KW-0961">Cell wall biogenesis/degradation</keyword>
<dbReference type="InterPro" id="IPR000743">
    <property type="entry name" value="Glyco_hydro_28"/>
</dbReference>
<dbReference type="GO" id="GO:0005975">
    <property type="term" value="P:carbohydrate metabolic process"/>
    <property type="evidence" value="ECO:0007669"/>
    <property type="project" value="InterPro"/>
</dbReference>
<dbReference type="Gene3D" id="2.160.20.10">
    <property type="entry name" value="Single-stranded right-handed beta-helix, Pectin lyase-like"/>
    <property type="match status" value="1"/>
</dbReference>
<protein>
    <recommendedName>
        <fullName evidence="13">Polygalacturonase</fullName>
    </recommendedName>
</protein>
<dbReference type="SMART" id="SM00710">
    <property type="entry name" value="PbH1"/>
    <property type="match status" value="4"/>
</dbReference>
<evidence type="ECO:0000256" key="1">
    <source>
        <dbReference type="ARBA" id="ARBA00004191"/>
    </source>
</evidence>
<keyword evidence="4" id="KW-0964">Secreted</keyword>
<comment type="similarity">
    <text evidence="2 9">Belongs to the glycosyl hydrolase 28 family.</text>
</comment>
<evidence type="ECO:0000313" key="11">
    <source>
        <dbReference type="EMBL" id="KAG9446854.1"/>
    </source>
</evidence>
<keyword evidence="12" id="KW-1185">Reference proteome</keyword>
<organism evidence="11 12">
    <name type="scientific">Aristolochia fimbriata</name>
    <name type="common">White veined hardy Dutchman's pipe vine</name>
    <dbReference type="NCBI Taxonomy" id="158543"/>
    <lineage>
        <taxon>Eukaryota</taxon>
        <taxon>Viridiplantae</taxon>
        <taxon>Streptophyta</taxon>
        <taxon>Embryophyta</taxon>
        <taxon>Tracheophyta</taxon>
        <taxon>Spermatophyta</taxon>
        <taxon>Magnoliopsida</taxon>
        <taxon>Magnoliidae</taxon>
        <taxon>Piperales</taxon>
        <taxon>Aristolochiaceae</taxon>
        <taxon>Aristolochia</taxon>
    </lineage>
</organism>
<dbReference type="AlphaFoldDB" id="A0AAV7EDR3"/>
<dbReference type="InterPro" id="IPR011050">
    <property type="entry name" value="Pectin_lyase_fold/virulence"/>
</dbReference>
<dbReference type="GO" id="GO:0071555">
    <property type="term" value="P:cell wall organization"/>
    <property type="evidence" value="ECO:0007669"/>
    <property type="project" value="UniProtKB-KW"/>
</dbReference>
<dbReference type="SUPFAM" id="SSF51126">
    <property type="entry name" value="Pectin lyase-like"/>
    <property type="match status" value="1"/>
</dbReference>
<evidence type="ECO:0000256" key="6">
    <source>
        <dbReference type="ARBA" id="ARBA00023295"/>
    </source>
</evidence>
<dbReference type="PROSITE" id="PS00502">
    <property type="entry name" value="POLYGALACTURONASE"/>
    <property type="match status" value="1"/>
</dbReference>
<gene>
    <name evidence="11" type="ORF">H6P81_012982</name>
</gene>
<dbReference type="EMBL" id="JAINDJ010000005">
    <property type="protein sequence ID" value="KAG9446854.1"/>
    <property type="molecule type" value="Genomic_DNA"/>
</dbReference>
<keyword evidence="6 9" id="KW-0326">Glycosidase</keyword>
<evidence type="ECO:0000256" key="7">
    <source>
        <dbReference type="ARBA" id="ARBA00023316"/>
    </source>
</evidence>
<feature type="signal peptide" evidence="10">
    <location>
        <begin position="1"/>
        <end position="26"/>
    </location>
</feature>
<keyword evidence="3" id="KW-0134">Cell wall</keyword>
<comment type="subcellular location">
    <subcellularLocation>
        <location evidence="1">Secreted</location>
        <location evidence="1">Cell wall</location>
    </subcellularLocation>
</comment>
<evidence type="ECO:0000313" key="12">
    <source>
        <dbReference type="Proteomes" id="UP000825729"/>
    </source>
</evidence>
<evidence type="ECO:0008006" key="13">
    <source>
        <dbReference type="Google" id="ProtNLM"/>
    </source>
</evidence>